<reference evidence="1" key="1">
    <citation type="submission" date="2016-10" db="EMBL/GenBank/DDBJ databases">
        <title>Sequence of Gallionella enrichment culture.</title>
        <authorList>
            <person name="Poehlein A."/>
            <person name="Muehling M."/>
            <person name="Daniel R."/>
        </authorList>
    </citation>
    <scope>NUCLEOTIDE SEQUENCE</scope>
</reference>
<proteinExistence type="predicted"/>
<comment type="caution">
    <text evidence="1">The sequence shown here is derived from an EMBL/GenBank/DDBJ whole genome shotgun (WGS) entry which is preliminary data.</text>
</comment>
<evidence type="ECO:0000313" key="1">
    <source>
        <dbReference type="EMBL" id="OIQ77851.1"/>
    </source>
</evidence>
<dbReference type="EMBL" id="MLJW01001521">
    <property type="protein sequence ID" value="OIQ77851.1"/>
    <property type="molecule type" value="Genomic_DNA"/>
</dbReference>
<sequence length="180" mass="20519">MVSLYDIKSDFPGWPDDVIEQWLLKFANQPEMGWPPPDPMDGHRWEILITQPVAWWKDVTWKLETRDCGFDKLSLDGRKTMNGMFKALIEGEENGFGGDNSPARFQRQLKILVVTGKFERPPLLFPIDSGLSPLDGNHRLFALQTALQMSYEDLAKYEVKRPSASQSVWIASHKNGEDPG</sequence>
<name>A0A1J5QK16_9ZZZZ</name>
<organism evidence="1">
    <name type="scientific">mine drainage metagenome</name>
    <dbReference type="NCBI Taxonomy" id="410659"/>
    <lineage>
        <taxon>unclassified sequences</taxon>
        <taxon>metagenomes</taxon>
        <taxon>ecological metagenomes</taxon>
    </lineage>
</organism>
<dbReference type="AlphaFoldDB" id="A0A1J5QK16"/>
<protein>
    <submittedName>
        <fullName evidence="1">Uncharacterized protein</fullName>
    </submittedName>
</protein>
<gene>
    <name evidence="1" type="ORF">GALL_404510</name>
</gene>
<accession>A0A1J5QK16</accession>